<evidence type="ECO:0000313" key="2">
    <source>
        <dbReference type="EMBL" id="GKT27682.1"/>
    </source>
</evidence>
<gene>
    <name evidence="2" type="ORF">ADUPG1_013966</name>
</gene>
<reference evidence="2" key="1">
    <citation type="submission" date="2022-03" db="EMBL/GenBank/DDBJ databases">
        <title>Draft genome sequence of Aduncisulcus paluster, a free-living microaerophilic Fornicata.</title>
        <authorList>
            <person name="Yuyama I."/>
            <person name="Kume K."/>
            <person name="Tamura T."/>
            <person name="Inagaki Y."/>
            <person name="Hashimoto T."/>
        </authorList>
    </citation>
    <scope>NUCLEOTIDE SEQUENCE</scope>
    <source>
        <strain evidence="2">NY0171</strain>
    </source>
</reference>
<feature type="region of interest" description="Disordered" evidence="1">
    <location>
        <begin position="361"/>
        <end position="384"/>
    </location>
</feature>
<dbReference type="EMBL" id="BQXS01012762">
    <property type="protein sequence ID" value="GKT27682.1"/>
    <property type="molecule type" value="Genomic_DNA"/>
</dbReference>
<protein>
    <submittedName>
        <fullName evidence="2">Uncharacterized protein</fullName>
    </submittedName>
</protein>
<keyword evidence="3" id="KW-1185">Reference proteome</keyword>
<dbReference type="Proteomes" id="UP001057375">
    <property type="component" value="Unassembled WGS sequence"/>
</dbReference>
<comment type="caution">
    <text evidence="2">The sequence shown here is derived from an EMBL/GenBank/DDBJ whole genome shotgun (WGS) entry which is preliminary data.</text>
</comment>
<evidence type="ECO:0000313" key="3">
    <source>
        <dbReference type="Proteomes" id="UP001057375"/>
    </source>
</evidence>
<name>A0ABQ5K735_9EUKA</name>
<accession>A0ABQ5K735</accession>
<organism evidence="2 3">
    <name type="scientific">Aduncisulcus paluster</name>
    <dbReference type="NCBI Taxonomy" id="2918883"/>
    <lineage>
        <taxon>Eukaryota</taxon>
        <taxon>Metamonada</taxon>
        <taxon>Carpediemonas-like organisms</taxon>
        <taxon>Aduncisulcus</taxon>
    </lineage>
</organism>
<sequence length="484" mass="53476">MDSISISLFIPQQFSTATASTPSIFPCTFRFKGDLLPYDMFCPVIEPFPPSKVKHIACGSIQSYYIFLTSTKVAYSNLEMNVILKTKGETGKSYDILKKYKIASLPLGKQQKIPFSMNITRSMEALLTVELKTNTMPAQIQMNVILKTKGETGKSYDILKKYKISSLPLGKQQKIPFSMNITRSMEALLTVELKTNTMPAQIRSLSFPVQFFDALMTKSRISCSQRIVLVETDIKNVSPWTISLNKISFDCCKGYSDPVDISTIPLQQQTIPTSKQSNSSRSSSSSSLLFFLIYAFSSVDPILSPDDVYTVVHRISADTALPLAPIDVGTVRIEWFGPFGVKGEKSTSFVRRHVSIASSSTSSTSRYHPDSSANASSSQPSLEMLSKPPSIEVGQIFSLRMAVINPRVKILPSLRIKPIFGSVNVAPGEYPVDLKAIAPRGSTEFELKFICLSGSGYTPVDGFVLINTELDICIYPKDIFINVI</sequence>
<feature type="compositionally biased region" description="Low complexity" evidence="1">
    <location>
        <begin position="361"/>
        <end position="381"/>
    </location>
</feature>
<proteinExistence type="predicted"/>
<evidence type="ECO:0000256" key="1">
    <source>
        <dbReference type="SAM" id="MobiDB-lite"/>
    </source>
</evidence>